<evidence type="ECO:0000256" key="2">
    <source>
        <dbReference type="ARBA" id="ARBA00012418"/>
    </source>
</evidence>
<keyword evidence="4 12" id="KW-0240">DNA-directed RNA polymerase</keyword>
<dbReference type="eggNOG" id="COG0202">
    <property type="taxonomic scope" value="Bacteria"/>
</dbReference>
<dbReference type="Gene3D" id="1.10.150.20">
    <property type="entry name" value="5' to 3' exonuclease, C-terminal subdomain"/>
    <property type="match status" value="1"/>
</dbReference>
<dbReference type="EMBL" id="CP002351">
    <property type="protein sequence ID" value="AEH50801.1"/>
    <property type="molecule type" value="Genomic_DNA"/>
</dbReference>
<dbReference type="SUPFAM" id="SSF56553">
    <property type="entry name" value="Insert subdomain of RNA polymerase alpha subunit"/>
    <property type="match status" value="1"/>
</dbReference>
<evidence type="ECO:0000256" key="4">
    <source>
        <dbReference type="ARBA" id="ARBA00022478"/>
    </source>
</evidence>
<dbReference type="InterPro" id="IPR011263">
    <property type="entry name" value="DNA-dir_RNA_pol_RpoA/D/Rpb3"/>
</dbReference>
<dbReference type="SUPFAM" id="SSF47789">
    <property type="entry name" value="C-terminal domain of RNA polymerase alpha subunit"/>
    <property type="match status" value="1"/>
</dbReference>
<dbReference type="OrthoDB" id="9805706at2"/>
<dbReference type="RefSeq" id="WP_013932023.1">
    <property type="nucleotide sequence ID" value="NC_015707.1"/>
</dbReference>
<evidence type="ECO:0000256" key="8">
    <source>
        <dbReference type="ARBA" id="ARBA00032524"/>
    </source>
</evidence>
<organism evidence="14 15">
    <name type="scientific">Pseudothermotoga thermarum DSM 5069</name>
    <dbReference type="NCBI Taxonomy" id="688269"/>
    <lineage>
        <taxon>Bacteria</taxon>
        <taxon>Thermotogati</taxon>
        <taxon>Thermotogota</taxon>
        <taxon>Thermotogae</taxon>
        <taxon>Thermotogales</taxon>
        <taxon>Thermotogaceae</taxon>
        <taxon>Pseudothermotoga</taxon>
    </lineage>
</organism>
<evidence type="ECO:0000313" key="14">
    <source>
        <dbReference type="EMBL" id="AEH50801.1"/>
    </source>
</evidence>
<feature type="region of interest" description="Alpha C-terminal domain (alpha-CTD)" evidence="12">
    <location>
        <begin position="266"/>
        <end position="337"/>
    </location>
</feature>
<gene>
    <name evidence="12" type="primary">rpoA</name>
    <name evidence="14" type="ORF">Theth_0716</name>
</gene>
<keyword evidence="7 12" id="KW-0804">Transcription</keyword>
<dbReference type="InterPro" id="IPR036643">
    <property type="entry name" value="RNApol_insert_sf"/>
</dbReference>
<comment type="domain">
    <text evidence="12">The N-terminal domain is essential for RNAP assembly and basal transcription, whereas the C-terminal domain is involved in interaction with transcriptional regulators and with upstream promoter elements.</text>
</comment>
<dbReference type="GO" id="GO:0000428">
    <property type="term" value="C:DNA-directed RNA polymerase complex"/>
    <property type="evidence" value="ECO:0007669"/>
    <property type="project" value="UniProtKB-KW"/>
</dbReference>
<dbReference type="Proteomes" id="UP000006804">
    <property type="component" value="Chromosome"/>
</dbReference>
<evidence type="ECO:0000256" key="3">
    <source>
        <dbReference type="ARBA" id="ARBA00015972"/>
    </source>
</evidence>
<dbReference type="Gene3D" id="2.170.120.12">
    <property type="entry name" value="DNA-directed RNA polymerase, insert domain"/>
    <property type="match status" value="1"/>
</dbReference>
<dbReference type="GO" id="GO:0046983">
    <property type="term" value="F:protein dimerization activity"/>
    <property type="evidence" value="ECO:0007669"/>
    <property type="project" value="InterPro"/>
</dbReference>
<protein>
    <recommendedName>
        <fullName evidence="3 12">DNA-directed RNA polymerase subunit alpha</fullName>
        <shortName evidence="12">RNAP subunit alpha</shortName>
        <ecNumber evidence="2 12">2.7.7.6</ecNumber>
    </recommendedName>
    <alternativeName>
        <fullName evidence="9 12">RNA polymerase subunit alpha</fullName>
    </alternativeName>
    <alternativeName>
        <fullName evidence="8 12">Transcriptase subunit alpha</fullName>
    </alternativeName>
</protein>
<dbReference type="GO" id="GO:0003677">
    <property type="term" value="F:DNA binding"/>
    <property type="evidence" value="ECO:0007669"/>
    <property type="project" value="UniProtKB-UniRule"/>
</dbReference>
<dbReference type="GO" id="GO:0005737">
    <property type="term" value="C:cytoplasm"/>
    <property type="evidence" value="ECO:0007669"/>
    <property type="project" value="UniProtKB-ARBA"/>
</dbReference>
<dbReference type="InterPro" id="IPR011262">
    <property type="entry name" value="DNA-dir_RNA_pol_insert"/>
</dbReference>
<dbReference type="NCBIfam" id="NF003519">
    <property type="entry name" value="PRK05182.2-5"/>
    <property type="match status" value="1"/>
</dbReference>
<dbReference type="GO" id="GO:0003899">
    <property type="term" value="F:DNA-directed RNA polymerase activity"/>
    <property type="evidence" value="ECO:0007669"/>
    <property type="project" value="UniProtKB-UniRule"/>
</dbReference>
<comment type="similarity">
    <text evidence="1 12">Belongs to the RNA polymerase alpha chain family.</text>
</comment>
<dbReference type="HOGENOM" id="CLU_053084_0_1_0"/>
<comment type="subunit">
    <text evidence="11 12">Homodimer. The RNAP catalytic core consists of 2 alpha, 1 beta, 1 beta' and 1 omega subunit. When a sigma factor is associated with the core the holoenzyme is formed, which can initiate transcription.</text>
</comment>
<feature type="domain" description="DNA-directed RNA polymerase RpoA/D/Rpb3-type" evidence="13">
    <location>
        <begin position="24"/>
        <end position="235"/>
    </location>
</feature>
<dbReference type="PATRIC" id="fig|688269.3.peg.740"/>
<feature type="region of interest" description="Alpha N-terminal domain (alpha-NTD)" evidence="12">
    <location>
        <begin position="1"/>
        <end position="251"/>
    </location>
</feature>
<evidence type="ECO:0000256" key="1">
    <source>
        <dbReference type="ARBA" id="ARBA00007123"/>
    </source>
</evidence>
<evidence type="ECO:0000256" key="10">
    <source>
        <dbReference type="ARBA" id="ARBA00048552"/>
    </source>
</evidence>
<reference evidence="14 15" key="1">
    <citation type="submission" date="2010-11" db="EMBL/GenBank/DDBJ databases">
        <title>The complete genome of Thermotoga thermarum DSM 5069.</title>
        <authorList>
            <consortium name="US DOE Joint Genome Institute (JGI-PGF)"/>
            <person name="Lucas S."/>
            <person name="Copeland A."/>
            <person name="Lapidus A."/>
            <person name="Bruce D."/>
            <person name="Goodwin L."/>
            <person name="Pitluck S."/>
            <person name="Kyrpides N."/>
            <person name="Mavromatis K."/>
            <person name="Ivanova N."/>
            <person name="Zeytun A."/>
            <person name="Brettin T."/>
            <person name="Detter J.C."/>
            <person name="Tapia R."/>
            <person name="Han C."/>
            <person name="Land M."/>
            <person name="Hauser L."/>
            <person name="Markowitz V."/>
            <person name="Cheng J.-F."/>
            <person name="Hugenholtz P."/>
            <person name="Woyke T."/>
            <person name="Wu D."/>
            <person name="Spring S."/>
            <person name="Schroeder M."/>
            <person name="Brambilla E."/>
            <person name="Klenk H.-P."/>
            <person name="Eisen J.A."/>
        </authorList>
    </citation>
    <scope>NUCLEOTIDE SEQUENCE [LARGE SCALE GENOMIC DNA]</scope>
    <source>
        <strain evidence="14 15">DSM 5069</strain>
    </source>
</reference>
<dbReference type="Gene3D" id="3.30.1360.10">
    <property type="entry name" value="RNA polymerase, RBP11-like subunit"/>
    <property type="match status" value="1"/>
</dbReference>
<dbReference type="CDD" id="cd06928">
    <property type="entry name" value="RNAP_alpha_NTD"/>
    <property type="match status" value="1"/>
</dbReference>
<evidence type="ECO:0000256" key="9">
    <source>
        <dbReference type="ARBA" id="ARBA00033070"/>
    </source>
</evidence>
<dbReference type="GO" id="GO:0006351">
    <property type="term" value="P:DNA-templated transcription"/>
    <property type="evidence" value="ECO:0007669"/>
    <property type="project" value="UniProtKB-UniRule"/>
</dbReference>
<dbReference type="Pfam" id="PF03118">
    <property type="entry name" value="RNA_pol_A_CTD"/>
    <property type="match status" value="1"/>
</dbReference>
<evidence type="ECO:0000313" key="15">
    <source>
        <dbReference type="Proteomes" id="UP000006804"/>
    </source>
</evidence>
<accession>F7YXZ8</accession>
<dbReference type="AlphaFoldDB" id="F7YXZ8"/>
<dbReference type="EC" id="2.7.7.6" evidence="2 12"/>
<dbReference type="NCBIfam" id="NF003513">
    <property type="entry name" value="PRK05182.1-2"/>
    <property type="match status" value="1"/>
</dbReference>
<dbReference type="Pfam" id="PF01000">
    <property type="entry name" value="RNA_pol_A_bac"/>
    <property type="match status" value="1"/>
</dbReference>
<evidence type="ECO:0000256" key="5">
    <source>
        <dbReference type="ARBA" id="ARBA00022679"/>
    </source>
</evidence>
<dbReference type="InterPro" id="IPR036603">
    <property type="entry name" value="RBP11-like"/>
</dbReference>
<dbReference type="KEGG" id="tta:Theth_0716"/>
<comment type="function">
    <text evidence="12">DNA-dependent RNA polymerase catalyzes the transcription of DNA into RNA using the four ribonucleoside triphosphates as substrates.</text>
</comment>
<evidence type="ECO:0000256" key="6">
    <source>
        <dbReference type="ARBA" id="ARBA00022695"/>
    </source>
</evidence>
<dbReference type="NCBIfam" id="TIGR02027">
    <property type="entry name" value="rpoA"/>
    <property type="match status" value="1"/>
</dbReference>
<dbReference type="SMART" id="SM00662">
    <property type="entry name" value="RPOLD"/>
    <property type="match status" value="1"/>
</dbReference>
<keyword evidence="5 12" id="KW-0808">Transferase</keyword>
<dbReference type="HAMAP" id="MF_00059">
    <property type="entry name" value="RNApol_bact_RpoA"/>
    <property type="match status" value="1"/>
</dbReference>
<dbReference type="SUPFAM" id="SSF55257">
    <property type="entry name" value="RBP11-like subunits of RNA polymerase"/>
    <property type="match status" value="1"/>
</dbReference>
<dbReference type="InterPro" id="IPR011773">
    <property type="entry name" value="DNA-dir_RpoA"/>
</dbReference>
<proteinExistence type="inferred from homology"/>
<dbReference type="FunFam" id="2.170.120.12:FF:000001">
    <property type="entry name" value="DNA-directed RNA polymerase subunit alpha"/>
    <property type="match status" value="1"/>
</dbReference>
<comment type="catalytic activity">
    <reaction evidence="10 12">
        <text>RNA(n) + a ribonucleoside 5'-triphosphate = RNA(n+1) + diphosphate</text>
        <dbReference type="Rhea" id="RHEA:21248"/>
        <dbReference type="Rhea" id="RHEA-COMP:14527"/>
        <dbReference type="Rhea" id="RHEA-COMP:17342"/>
        <dbReference type="ChEBI" id="CHEBI:33019"/>
        <dbReference type="ChEBI" id="CHEBI:61557"/>
        <dbReference type="ChEBI" id="CHEBI:140395"/>
        <dbReference type="EC" id="2.7.7.6"/>
    </reaction>
</comment>
<name>F7YXZ8_9THEM</name>
<evidence type="ECO:0000259" key="13">
    <source>
        <dbReference type="SMART" id="SM00662"/>
    </source>
</evidence>
<dbReference type="Pfam" id="PF01193">
    <property type="entry name" value="RNA_pol_L"/>
    <property type="match status" value="1"/>
</dbReference>
<dbReference type="InterPro" id="IPR011260">
    <property type="entry name" value="RNAP_asu_C"/>
</dbReference>
<dbReference type="STRING" id="688269.Theth_0716"/>
<sequence length="337" mass="38375">MKLEYVIPKKLRVEEERSEGEYYYGRYVLSPLEKGYGTTIGNALRRVLLSSIPSIAITGLRFIKPEKYHEFDTLPGVKEDILEIILNLKKVQLRAEITVQDKIRMQVEKKGPGILTAGDIKTPAGIEVVNPSLKIATLDEEADLFFELYAQPGKGFVPAIDLMEENQEIGWITIDGVFSPVVKVNFTVESARVEKRTDYDKLILEIWTKKNIFPNEALKQAVKILMNHLQIISDSLPEEFTAFSGEFVPISQEEAKVEQTTSEEEAIYSRKIEELELSIRSLNCLRRDKIETIGDLLKRTEEDLLKIKNLGPKSLEEIKQKLMEKFGLTLRKGGDSQ</sequence>
<evidence type="ECO:0000256" key="11">
    <source>
        <dbReference type="ARBA" id="ARBA00066029"/>
    </source>
</evidence>
<evidence type="ECO:0000256" key="7">
    <source>
        <dbReference type="ARBA" id="ARBA00023163"/>
    </source>
</evidence>
<keyword evidence="6 12" id="KW-0548">Nucleotidyltransferase</keyword>
<keyword evidence="15" id="KW-1185">Reference proteome</keyword>
<evidence type="ECO:0000256" key="12">
    <source>
        <dbReference type="HAMAP-Rule" id="MF_00059"/>
    </source>
</evidence>